<comment type="caution">
    <text evidence="2">The sequence shown here is derived from an EMBL/GenBank/DDBJ whole genome shotgun (WGS) entry which is preliminary data.</text>
</comment>
<name>A0AAW0DL95_9AGAR</name>
<accession>A0AAW0DL95</accession>
<sequence>MPRPTSTLTIALFGARKAESSQQQPMARPPKRPSSQQARQRGSNIRQYSDEAQTRIEEEGIPLVNSGPTTASLLAYANWRSPSVILPGWSSNWQSWDCLLTLFAFSPYFLRLPQIEMLVNVKFGIPGEAKPIMYSDARQSVLFSTLVPPDPELPGSDGAGYVFLLNCKTFEIWTYDPERGENAPDTIEELVLPVGAAPTPEGVPIKKLDPGAEGEAALKRILDRGPTVISLLEDEFLGYAPCATERDEELVDTNKAAAKHKEKFAEAIRDLREYVRETEVELGKDVMELKELRETGCARRLEETKEKLEDWERLWTESYGPWVDVDFK</sequence>
<evidence type="ECO:0000313" key="2">
    <source>
        <dbReference type="EMBL" id="KAK7052059.1"/>
    </source>
</evidence>
<feature type="compositionally biased region" description="Polar residues" evidence="1">
    <location>
        <begin position="33"/>
        <end position="47"/>
    </location>
</feature>
<dbReference type="AlphaFoldDB" id="A0AAW0DL95"/>
<organism evidence="2 3">
    <name type="scientific">Favolaschia claudopus</name>
    <dbReference type="NCBI Taxonomy" id="2862362"/>
    <lineage>
        <taxon>Eukaryota</taxon>
        <taxon>Fungi</taxon>
        <taxon>Dikarya</taxon>
        <taxon>Basidiomycota</taxon>
        <taxon>Agaricomycotina</taxon>
        <taxon>Agaricomycetes</taxon>
        <taxon>Agaricomycetidae</taxon>
        <taxon>Agaricales</taxon>
        <taxon>Marasmiineae</taxon>
        <taxon>Mycenaceae</taxon>
        <taxon>Favolaschia</taxon>
    </lineage>
</organism>
<evidence type="ECO:0000256" key="1">
    <source>
        <dbReference type="SAM" id="MobiDB-lite"/>
    </source>
</evidence>
<dbReference type="EMBL" id="JAWWNJ010000007">
    <property type="protein sequence ID" value="KAK7052059.1"/>
    <property type="molecule type" value="Genomic_DNA"/>
</dbReference>
<feature type="region of interest" description="Disordered" evidence="1">
    <location>
        <begin position="14"/>
        <end position="52"/>
    </location>
</feature>
<reference evidence="2 3" key="1">
    <citation type="journal article" date="2024" name="J Genomics">
        <title>Draft genome sequencing and assembly of Favolaschia claudopus CIRM-BRFM 2984 isolated from oak limbs.</title>
        <authorList>
            <person name="Navarro D."/>
            <person name="Drula E."/>
            <person name="Chaduli D."/>
            <person name="Cazenave R."/>
            <person name="Ahrendt S."/>
            <person name="Wang J."/>
            <person name="Lipzen A."/>
            <person name="Daum C."/>
            <person name="Barry K."/>
            <person name="Grigoriev I.V."/>
            <person name="Favel A."/>
            <person name="Rosso M.N."/>
            <person name="Martin F."/>
        </authorList>
    </citation>
    <scope>NUCLEOTIDE SEQUENCE [LARGE SCALE GENOMIC DNA]</scope>
    <source>
        <strain evidence="2 3">CIRM-BRFM 2984</strain>
    </source>
</reference>
<gene>
    <name evidence="2" type="ORF">R3P38DRAFT_3305917</name>
</gene>
<protein>
    <submittedName>
        <fullName evidence="2">Uncharacterized protein</fullName>
    </submittedName>
</protein>
<evidence type="ECO:0000313" key="3">
    <source>
        <dbReference type="Proteomes" id="UP001362999"/>
    </source>
</evidence>
<dbReference type="Proteomes" id="UP001362999">
    <property type="component" value="Unassembled WGS sequence"/>
</dbReference>
<proteinExistence type="predicted"/>
<keyword evidence="3" id="KW-1185">Reference proteome</keyword>